<dbReference type="Gene3D" id="1.20.1600.10">
    <property type="entry name" value="Outer membrane efflux proteins (OEP)"/>
    <property type="match status" value="1"/>
</dbReference>
<comment type="subcellular location">
    <subcellularLocation>
        <location evidence="1 9">Cell outer membrane</location>
        <topology evidence="1 9">Lipid-anchor</topology>
    </subcellularLocation>
</comment>
<keyword evidence="6 9" id="KW-0564">Palmitate</keyword>
<dbReference type="STRING" id="1301098.PKB_2211"/>
<feature type="coiled-coil region" evidence="10">
    <location>
        <begin position="185"/>
        <end position="212"/>
    </location>
</feature>
<evidence type="ECO:0000256" key="3">
    <source>
        <dbReference type="ARBA" id="ARBA00022452"/>
    </source>
</evidence>
<dbReference type="NCBIfam" id="TIGR01845">
    <property type="entry name" value="outer_NodT"/>
    <property type="match status" value="1"/>
</dbReference>
<evidence type="ECO:0000256" key="2">
    <source>
        <dbReference type="ARBA" id="ARBA00007613"/>
    </source>
</evidence>
<keyword evidence="13" id="KW-1185">Reference proteome</keyword>
<dbReference type="GO" id="GO:0015562">
    <property type="term" value="F:efflux transmembrane transporter activity"/>
    <property type="evidence" value="ECO:0007669"/>
    <property type="project" value="InterPro"/>
</dbReference>
<organism evidence="12 13">
    <name type="scientific">Pseudomonas knackmussii (strain DSM 6978 / CCUG 54928 / LMG 23759 / B13)</name>
    <dbReference type="NCBI Taxonomy" id="1301098"/>
    <lineage>
        <taxon>Bacteria</taxon>
        <taxon>Pseudomonadati</taxon>
        <taxon>Pseudomonadota</taxon>
        <taxon>Gammaproteobacteria</taxon>
        <taxon>Pseudomonadales</taxon>
        <taxon>Pseudomonadaceae</taxon>
        <taxon>Pseudomonas</taxon>
    </lineage>
</organism>
<dbReference type="InterPro" id="IPR003423">
    <property type="entry name" value="OMP_efflux"/>
</dbReference>
<evidence type="ECO:0000256" key="1">
    <source>
        <dbReference type="ARBA" id="ARBA00004459"/>
    </source>
</evidence>
<keyword evidence="3 9" id="KW-1134">Transmembrane beta strand</keyword>
<evidence type="ECO:0000313" key="13">
    <source>
        <dbReference type="Proteomes" id="UP000025241"/>
    </source>
</evidence>
<evidence type="ECO:0000313" key="12">
    <source>
        <dbReference type="EMBL" id="CDF83558.1"/>
    </source>
</evidence>
<dbReference type="PATRIC" id="fig|1301098.3.peg.2206"/>
<dbReference type="PANTHER" id="PTHR30203">
    <property type="entry name" value="OUTER MEMBRANE CATION EFFLUX PROTEIN"/>
    <property type="match status" value="1"/>
</dbReference>
<dbReference type="PANTHER" id="PTHR30203:SF32">
    <property type="entry name" value="CATION EFFLUX SYSTEM PROTEIN CUSC"/>
    <property type="match status" value="1"/>
</dbReference>
<name>A0A024HGH7_PSEKB</name>
<protein>
    <submittedName>
        <fullName evidence="12">RND efflux system outer membrane lipoprotein</fullName>
    </submittedName>
</protein>
<dbReference type="HOGENOM" id="CLU_012817_13_0_6"/>
<dbReference type="SUPFAM" id="SSF56954">
    <property type="entry name" value="Outer membrane efflux proteins (OEP)"/>
    <property type="match status" value="1"/>
</dbReference>
<comment type="similarity">
    <text evidence="2 9">Belongs to the outer membrane factor (OMF) (TC 1.B.17) family.</text>
</comment>
<evidence type="ECO:0000256" key="6">
    <source>
        <dbReference type="ARBA" id="ARBA00023139"/>
    </source>
</evidence>
<reference evidence="12 13" key="2">
    <citation type="submission" date="2014-05" db="EMBL/GenBank/DDBJ databases">
        <title>Genome sequence of the 3-chlorobenzoate degrading bacterium Pseudomonas knackmussii B13 shows multiple evidence for horizontal gene transfer.</title>
        <authorList>
            <person name="Miyazaki R."/>
            <person name="Bertelli C."/>
            <person name="Falquet L."/>
            <person name="Robinson-Rechavi M."/>
            <person name="Gharib W."/>
            <person name="Roy S."/>
            <person name="Van der Meer J.R."/>
        </authorList>
    </citation>
    <scope>NUCLEOTIDE SEQUENCE [LARGE SCALE GENOMIC DNA]</scope>
    <source>
        <strain evidence="12 13">B13</strain>
    </source>
</reference>
<dbReference type="InterPro" id="IPR010131">
    <property type="entry name" value="MdtP/NodT-like"/>
</dbReference>
<dbReference type="Pfam" id="PF02321">
    <property type="entry name" value="OEP"/>
    <property type="match status" value="2"/>
</dbReference>
<reference evidence="12 13" key="1">
    <citation type="submission" date="2013-03" db="EMBL/GenBank/DDBJ databases">
        <authorList>
            <person name="Linke B."/>
        </authorList>
    </citation>
    <scope>NUCLEOTIDE SEQUENCE [LARGE SCALE GENOMIC DNA]</scope>
    <source>
        <strain evidence="12 13">B13</strain>
    </source>
</reference>
<evidence type="ECO:0000256" key="8">
    <source>
        <dbReference type="ARBA" id="ARBA00023288"/>
    </source>
</evidence>
<evidence type="ECO:0000256" key="5">
    <source>
        <dbReference type="ARBA" id="ARBA00023136"/>
    </source>
</evidence>
<dbReference type="KEGG" id="pkc:PKB_2211"/>
<evidence type="ECO:0000256" key="9">
    <source>
        <dbReference type="RuleBase" id="RU362097"/>
    </source>
</evidence>
<dbReference type="eggNOG" id="COG1538">
    <property type="taxonomic scope" value="Bacteria"/>
</dbReference>
<keyword evidence="7" id="KW-0998">Cell outer membrane</keyword>
<evidence type="ECO:0000256" key="4">
    <source>
        <dbReference type="ARBA" id="ARBA00022692"/>
    </source>
</evidence>
<keyword evidence="4 9" id="KW-0812">Transmembrane</keyword>
<keyword evidence="5 9" id="KW-0472">Membrane</keyword>
<evidence type="ECO:0000256" key="10">
    <source>
        <dbReference type="SAM" id="Coils"/>
    </source>
</evidence>
<dbReference type="EMBL" id="HG322950">
    <property type="protein sequence ID" value="CDF83558.1"/>
    <property type="molecule type" value="Genomic_DNA"/>
</dbReference>
<dbReference type="RefSeq" id="WP_043251637.1">
    <property type="nucleotide sequence ID" value="NZ_HG322950.1"/>
</dbReference>
<dbReference type="AlphaFoldDB" id="A0A024HGH7"/>
<dbReference type="OrthoDB" id="9770517at2"/>
<proteinExistence type="inferred from homology"/>
<dbReference type="GO" id="GO:0009279">
    <property type="term" value="C:cell outer membrane"/>
    <property type="evidence" value="ECO:0007669"/>
    <property type="project" value="UniProtKB-SubCell"/>
</dbReference>
<dbReference type="PROSITE" id="PS51257">
    <property type="entry name" value="PROKAR_LIPOPROTEIN"/>
    <property type="match status" value="1"/>
</dbReference>
<keyword evidence="10" id="KW-0175">Coiled coil</keyword>
<feature type="region of interest" description="Disordered" evidence="11">
    <location>
        <begin position="470"/>
        <end position="506"/>
    </location>
</feature>
<evidence type="ECO:0000256" key="11">
    <source>
        <dbReference type="SAM" id="MobiDB-lite"/>
    </source>
</evidence>
<dbReference type="Gene3D" id="2.20.200.10">
    <property type="entry name" value="Outer membrane efflux proteins (OEP)"/>
    <property type="match status" value="1"/>
</dbReference>
<dbReference type="Proteomes" id="UP000025241">
    <property type="component" value="Chromosome I"/>
</dbReference>
<accession>A0A024HGH7</accession>
<sequence length="506" mass="55770">MPARTYRLALSFVAALGGCTQVGPDFQRPQDPWLPGWSTPALEEGSHRGVAPDFSQWWTVFADPTLDALIAEADANNTSLRVAGLRIVEARAQLEIAQTGRYPQLQQLSAESLYLKQNQSGAPSARDSVFWQSSLGANVGWEIDFWGRFSRAIESADAVYFASQANYADAMLLMRAQVADTYFGLRTAEARLDIARENARRQERSLEITERLFRHGENDELDWQQARTQYLATKATIPEFENQVNALRNVLCSLLGRPPGPMPELAARHGQLPLPDGAVLQDVPASLLQRRPDIRAAEQAVAAQSALVGVAEADLYPSISLLGSIGWTFVSAHNLPDSFNLAAGPSLIWNPFDYGRRENAVRVEDARLQQLIELYHQDVREAAREADDAASGLVRAVQSANIRQEASQAAQRSLNLASSQYREGFADFQRVLDAQQLLLTQQDGYLVSRGNAVSNLVALYKALGGGWDSKRPPVDAATRKQMQQRTDWGDLLDEPAPTSQDKGEGK</sequence>
<gene>
    <name evidence="12" type="ORF">PKB_2211</name>
</gene>
<keyword evidence="8 9" id="KW-0449">Lipoprotein</keyword>
<evidence type="ECO:0000256" key="7">
    <source>
        <dbReference type="ARBA" id="ARBA00023237"/>
    </source>
</evidence>